<dbReference type="CDD" id="cd13665">
    <property type="entry name" value="PBP2_TRAP_Dctp3_4"/>
    <property type="match status" value="1"/>
</dbReference>
<protein>
    <submittedName>
        <fullName evidence="5">TRAP transporter substrate-binding protein</fullName>
    </submittedName>
</protein>
<feature type="signal peptide" evidence="4">
    <location>
        <begin position="1"/>
        <end position="23"/>
    </location>
</feature>
<dbReference type="EMBL" id="VFRP01000082">
    <property type="protein sequence ID" value="TPE43802.1"/>
    <property type="molecule type" value="Genomic_DNA"/>
</dbReference>
<evidence type="ECO:0000313" key="5">
    <source>
        <dbReference type="EMBL" id="TPE43802.1"/>
    </source>
</evidence>
<gene>
    <name evidence="5" type="ORF">FJM51_23230</name>
</gene>
<keyword evidence="2 4" id="KW-0732">Signal</keyword>
<dbReference type="InterPro" id="IPR038404">
    <property type="entry name" value="TRAP_DctP_sf"/>
</dbReference>
<keyword evidence="6" id="KW-1185">Reference proteome</keyword>
<dbReference type="NCBIfam" id="NF037995">
    <property type="entry name" value="TRAP_S1"/>
    <property type="match status" value="1"/>
</dbReference>
<dbReference type="PANTHER" id="PTHR33376:SF15">
    <property type="entry name" value="BLL6794 PROTEIN"/>
    <property type="match status" value="1"/>
</dbReference>
<feature type="chain" id="PRO_5021199951" evidence="4">
    <location>
        <begin position="24"/>
        <end position="326"/>
    </location>
</feature>
<reference evidence="5 6" key="1">
    <citation type="submission" date="2019-06" db="EMBL/GenBank/DDBJ databases">
        <title>A novel bacterium of genus Amaricoccus, isolated from marine sediment.</title>
        <authorList>
            <person name="Huang H."/>
            <person name="Mo K."/>
            <person name="Hu Y."/>
        </authorList>
    </citation>
    <scope>NUCLEOTIDE SEQUENCE [LARGE SCALE GENOMIC DNA]</scope>
    <source>
        <strain evidence="5 6">HB172011</strain>
    </source>
</reference>
<dbReference type="RefSeq" id="WP_140456462.1">
    <property type="nucleotide sequence ID" value="NZ_VFRP01000082.1"/>
</dbReference>
<keyword evidence="3" id="KW-0574">Periplasm</keyword>
<sequence length="326" mass="34252">MSIFKTLATAALGLGLIAGAASAEELKFANFMAPTHPYVAGVFEPFATRVDELTNGDVTVRLYNGGELGAGPTDQYSRVVDGVTELAIGLPGYTASTFPVTLLTELPGVITEQGGTETIWNHIDLFQPEFRRVKLIGLWSSAPNLLYMRDKAVHAPADLKGLNIRVPSRTTGLLVEAWGGNPVSMPVSEIYNAMQTGVIDGAMIDGSATHAFKLGEVANHLTTGMNSTISPFFIVMNRDAFEGLSAEDQAALEKAGREASDLGHQVQVSEAAKGVEAFAAMPGKEVIRLTPEEAAAFDAVDAGVAEKVIAETGGDAGSVVDTLKAD</sequence>
<comment type="caution">
    <text evidence="5">The sequence shown here is derived from an EMBL/GenBank/DDBJ whole genome shotgun (WGS) entry which is preliminary data.</text>
</comment>
<evidence type="ECO:0000256" key="3">
    <source>
        <dbReference type="ARBA" id="ARBA00022764"/>
    </source>
</evidence>
<dbReference type="Proteomes" id="UP000319255">
    <property type="component" value="Unassembled WGS sequence"/>
</dbReference>
<dbReference type="Gene3D" id="3.40.190.170">
    <property type="entry name" value="Bacterial extracellular solute-binding protein, family 7"/>
    <property type="match status" value="1"/>
</dbReference>
<dbReference type="Pfam" id="PF03480">
    <property type="entry name" value="DctP"/>
    <property type="match status" value="1"/>
</dbReference>
<evidence type="ECO:0000256" key="1">
    <source>
        <dbReference type="ARBA" id="ARBA00004418"/>
    </source>
</evidence>
<dbReference type="PANTHER" id="PTHR33376">
    <property type="match status" value="1"/>
</dbReference>
<evidence type="ECO:0000256" key="2">
    <source>
        <dbReference type="ARBA" id="ARBA00022729"/>
    </source>
</evidence>
<dbReference type="GO" id="GO:0042597">
    <property type="term" value="C:periplasmic space"/>
    <property type="evidence" value="ECO:0007669"/>
    <property type="project" value="UniProtKB-SubCell"/>
</dbReference>
<evidence type="ECO:0000313" key="6">
    <source>
        <dbReference type="Proteomes" id="UP000319255"/>
    </source>
</evidence>
<dbReference type="GO" id="GO:0055085">
    <property type="term" value="P:transmembrane transport"/>
    <property type="evidence" value="ECO:0007669"/>
    <property type="project" value="InterPro"/>
</dbReference>
<proteinExistence type="predicted"/>
<comment type="subcellular location">
    <subcellularLocation>
        <location evidence="1">Periplasm</location>
    </subcellularLocation>
</comment>
<dbReference type="SUPFAM" id="SSF53850">
    <property type="entry name" value="Periplasmic binding protein-like II"/>
    <property type="match status" value="1"/>
</dbReference>
<evidence type="ECO:0000256" key="4">
    <source>
        <dbReference type="SAM" id="SignalP"/>
    </source>
</evidence>
<name>A0A501W4T6_9RHOB</name>
<dbReference type="InterPro" id="IPR018389">
    <property type="entry name" value="DctP_fam"/>
</dbReference>
<dbReference type="OrthoDB" id="7822595at2"/>
<organism evidence="5 6">
    <name type="scientific">Amaricoccus solimangrovi</name>
    <dbReference type="NCBI Taxonomy" id="2589815"/>
    <lineage>
        <taxon>Bacteria</taxon>
        <taxon>Pseudomonadati</taxon>
        <taxon>Pseudomonadota</taxon>
        <taxon>Alphaproteobacteria</taxon>
        <taxon>Rhodobacterales</taxon>
        <taxon>Paracoccaceae</taxon>
        <taxon>Amaricoccus</taxon>
    </lineage>
</organism>
<dbReference type="AlphaFoldDB" id="A0A501W4T6"/>
<accession>A0A501W4T6</accession>